<comment type="function">
    <text evidence="13">Involved in the heme biosynthesis. Catalyzes the anaerobic oxidative decarboxylation of propionate groups of rings A and B of coproporphyrinogen III to yield the vinyl groups in protoporphyrinogen IX.</text>
</comment>
<dbReference type="AlphaFoldDB" id="A0A8J6PQI1"/>
<accession>A0A8J6PQI1</accession>
<feature type="binding site" evidence="16">
    <location>
        <begin position="62"/>
        <end position="64"/>
    </location>
    <ligand>
        <name>S-adenosyl-L-methionine</name>
        <dbReference type="ChEBI" id="CHEBI:59789"/>
        <label>2</label>
    </ligand>
</feature>
<keyword evidence="5 15" id="KW-0004">4Fe-4S</keyword>
<dbReference type="PANTHER" id="PTHR13932:SF6">
    <property type="entry name" value="OXYGEN-INDEPENDENT COPROPORPHYRINOGEN III OXIDASE"/>
    <property type="match status" value="1"/>
</dbReference>
<evidence type="ECO:0000256" key="7">
    <source>
        <dbReference type="ARBA" id="ARBA00022691"/>
    </source>
</evidence>
<feature type="binding site" evidence="16">
    <location>
        <position position="204"/>
    </location>
    <ligand>
        <name>S-adenosyl-L-methionine</name>
        <dbReference type="ChEBI" id="CHEBI:59789"/>
        <label>2</label>
    </ligand>
</feature>
<feature type="binding site" evidence="16">
    <location>
        <position position="179"/>
    </location>
    <ligand>
        <name>S-adenosyl-L-methionine</name>
        <dbReference type="ChEBI" id="CHEBI:59789"/>
        <label>2</label>
    </ligand>
</feature>
<dbReference type="InterPro" id="IPR006638">
    <property type="entry name" value="Elp3/MiaA/NifB-like_rSAM"/>
</dbReference>
<feature type="binding site" evidence="17">
    <location>
        <position position="63"/>
    </location>
    <ligand>
        <name>[4Fe-4S] cluster</name>
        <dbReference type="ChEBI" id="CHEBI:49883"/>
        <note>4Fe-4S-S-AdoMet</note>
    </ligand>
</feature>
<evidence type="ECO:0000313" key="20">
    <source>
        <dbReference type="Proteomes" id="UP000643405"/>
    </source>
</evidence>
<dbReference type="GO" id="GO:0004109">
    <property type="term" value="F:coproporphyrinogen oxidase activity"/>
    <property type="evidence" value="ECO:0007669"/>
    <property type="project" value="InterPro"/>
</dbReference>
<evidence type="ECO:0000256" key="4">
    <source>
        <dbReference type="ARBA" id="ARBA00011245"/>
    </source>
</evidence>
<comment type="subcellular location">
    <subcellularLocation>
        <location evidence="1 15">Cytoplasm</location>
    </subcellularLocation>
</comment>
<feature type="domain" description="Radical SAM core" evidence="18">
    <location>
        <begin position="41"/>
        <end position="275"/>
    </location>
</feature>
<sequence>MDKRLIEKYSVAVPRYTSYPTAPHFHTDIGALDYKKWLSELATPTTASLYIHIPYCDRLCWFCACHTKQVRQYSPVARYLDALFAEIATVGSAAAERLTVTALHLGGGSPTMLEPTDMLRVGEALRRRFTFSDAAEISVEMDPNDMDEARYDALARMGMTRTSMGVQDFDERVQKAINREQSFEQTQAAVDAVRVRGVRSVNLDMLYGLPFQTLGTITETTGKVLSLRPDRIALFGYAHVPWMKKHQTMIDEAALPNVFQRFEQATRAAEMIIADGYIPVGIDHFALPGDTLAQAACNGTMRRNFQGYTVELAEALIGLGASAIGLLPQGYVQNMPATGEYEKLALSGSLATVRGFALTAADRMRAWIIERLMCDFSFSRCALLAQFGDAARPLIVEAEQLVGTDRDGLIVKAGNRYVVTPQGRIFIRSIAAHFDAYLGQGSGRHSVAV</sequence>
<name>A0A8J6PQI1_9HYPH</name>
<comment type="cofactor">
    <cofactor evidence="15 17">
        <name>[4Fe-4S] cluster</name>
        <dbReference type="ChEBI" id="CHEBI:49883"/>
    </cofactor>
    <text evidence="15 17">Binds 1 [4Fe-4S] cluster. The cluster is coordinated with 3 cysteines and an exchangeable S-adenosyl-L-methionine.</text>
</comment>
<dbReference type="GO" id="GO:0051989">
    <property type="term" value="F:coproporphyrinogen dehydrogenase activity"/>
    <property type="evidence" value="ECO:0007669"/>
    <property type="project" value="UniProtKB-EC"/>
</dbReference>
<dbReference type="SFLD" id="SFLDS00029">
    <property type="entry name" value="Radical_SAM"/>
    <property type="match status" value="1"/>
</dbReference>
<dbReference type="Pfam" id="PF04055">
    <property type="entry name" value="Radical_SAM"/>
    <property type="match status" value="1"/>
</dbReference>
<evidence type="ECO:0000256" key="1">
    <source>
        <dbReference type="ARBA" id="ARBA00004496"/>
    </source>
</evidence>
<dbReference type="EC" id="1.3.98.3" evidence="15"/>
<feature type="binding site" evidence="16">
    <location>
        <position position="140"/>
    </location>
    <ligand>
        <name>S-adenosyl-L-methionine</name>
        <dbReference type="ChEBI" id="CHEBI:59789"/>
        <label>1</label>
    </ligand>
</feature>
<evidence type="ECO:0000313" key="19">
    <source>
        <dbReference type="EMBL" id="MBD0416917.1"/>
    </source>
</evidence>
<dbReference type="Gene3D" id="3.80.30.20">
    <property type="entry name" value="tm_1862 like domain"/>
    <property type="match status" value="1"/>
</dbReference>
<evidence type="ECO:0000256" key="12">
    <source>
        <dbReference type="ARBA" id="ARBA00023244"/>
    </source>
</evidence>
<evidence type="ECO:0000256" key="2">
    <source>
        <dbReference type="ARBA" id="ARBA00004785"/>
    </source>
</evidence>
<keyword evidence="7 15" id="KW-0949">S-adenosyl-L-methionine</keyword>
<comment type="pathway">
    <text evidence="2 15">Porphyrin-containing compound metabolism; protoporphyrin-IX biosynthesis; protoporphyrinogen-IX from coproporphyrinogen-III (AdoMet route): step 1/1.</text>
</comment>
<feature type="binding site" evidence="17">
    <location>
        <position position="56"/>
    </location>
    <ligand>
        <name>[4Fe-4S] cluster</name>
        <dbReference type="ChEBI" id="CHEBI:49883"/>
        <note>4Fe-4S-S-AdoMet</note>
    </ligand>
</feature>
<evidence type="ECO:0000256" key="10">
    <source>
        <dbReference type="ARBA" id="ARBA00023004"/>
    </source>
</evidence>
<dbReference type="InterPro" id="IPR007197">
    <property type="entry name" value="rSAM"/>
</dbReference>
<keyword evidence="6 15" id="KW-0963">Cytoplasm</keyword>
<dbReference type="InterPro" id="IPR058240">
    <property type="entry name" value="rSAM_sf"/>
</dbReference>
<dbReference type="PROSITE" id="PS51918">
    <property type="entry name" value="RADICAL_SAM"/>
    <property type="match status" value="1"/>
</dbReference>
<dbReference type="SMART" id="SM00729">
    <property type="entry name" value="Elp3"/>
    <property type="match status" value="1"/>
</dbReference>
<evidence type="ECO:0000256" key="6">
    <source>
        <dbReference type="ARBA" id="ARBA00022490"/>
    </source>
</evidence>
<evidence type="ECO:0000259" key="18">
    <source>
        <dbReference type="PROSITE" id="PS51918"/>
    </source>
</evidence>
<keyword evidence="9 15" id="KW-0560">Oxidoreductase</keyword>
<evidence type="ECO:0000256" key="8">
    <source>
        <dbReference type="ARBA" id="ARBA00022723"/>
    </source>
</evidence>
<dbReference type="PIRSF" id="PIRSF000167">
    <property type="entry name" value="HemN"/>
    <property type="match status" value="1"/>
</dbReference>
<evidence type="ECO:0000256" key="9">
    <source>
        <dbReference type="ARBA" id="ARBA00023002"/>
    </source>
</evidence>
<dbReference type="Gene3D" id="1.10.10.920">
    <property type="match status" value="1"/>
</dbReference>
<dbReference type="InterPro" id="IPR004558">
    <property type="entry name" value="Coprogen_oxidase_HemN"/>
</dbReference>
<keyword evidence="8 15" id="KW-0479">Metal-binding</keyword>
<dbReference type="SFLD" id="SFLDG01065">
    <property type="entry name" value="anaerobic_coproporphyrinogen-I"/>
    <property type="match status" value="1"/>
</dbReference>
<dbReference type="SUPFAM" id="SSF102114">
    <property type="entry name" value="Radical SAM enzymes"/>
    <property type="match status" value="1"/>
</dbReference>
<evidence type="ECO:0000256" key="5">
    <source>
        <dbReference type="ARBA" id="ARBA00022485"/>
    </source>
</evidence>
<keyword evidence="11 15" id="KW-0411">Iron-sulfur</keyword>
<dbReference type="GO" id="GO:0006782">
    <property type="term" value="P:protoporphyrinogen IX biosynthetic process"/>
    <property type="evidence" value="ECO:0007669"/>
    <property type="project" value="UniProtKB-UniPathway"/>
</dbReference>
<evidence type="ECO:0000256" key="11">
    <source>
        <dbReference type="ARBA" id="ARBA00023014"/>
    </source>
</evidence>
<organism evidence="19 20">
    <name type="scientific">Oryzicola mucosus</name>
    <dbReference type="NCBI Taxonomy" id="2767425"/>
    <lineage>
        <taxon>Bacteria</taxon>
        <taxon>Pseudomonadati</taxon>
        <taxon>Pseudomonadota</taxon>
        <taxon>Alphaproteobacteria</taxon>
        <taxon>Hyphomicrobiales</taxon>
        <taxon>Phyllobacteriaceae</taxon>
        <taxon>Oryzicola</taxon>
    </lineage>
</organism>
<dbReference type="GO" id="GO:0046872">
    <property type="term" value="F:metal ion binding"/>
    <property type="evidence" value="ECO:0007669"/>
    <property type="project" value="UniProtKB-KW"/>
</dbReference>
<feature type="binding site" evidence="16">
    <location>
        <position position="107"/>
    </location>
    <ligand>
        <name>S-adenosyl-L-methionine</name>
        <dbReference type="ChEBI" id="CHEBI:59789"/>
        <label>1</label>
    </ligand>
</feature>
<evidence type="ECO:0000256" key="3">
    <source>
        <dbReference type="ARBA" id="ARBA00005493"/>
    </source>
</evidence>
<dbReference type="Proteomes" id="UP000643405">
    <property type="component" value="Unassembled WGS sequence"/>
</dbReference>
<dbReference type="RefSeq" id="WP_188166475.1">
    <property type="nucleotide sequence ID" value="NZ_JACVVX010000008.1"/>
</dbReference>
<feature type="binding site" evidence="16">
    <location>
        <position position="167"/>
    </location>
    <ligand>
        <name>S-adenosyl-L-methionine</name>
        <dbReference type="ChEBI" id="CHEBI:59789"/>
        <label>2</label>
    </ligand>
</feature>
<dbReference type="CDD" id="cd01335">
    <property type="entry name" value="Radical_SAM"/>
    <property type="match status" value="1"/>
</dbReference>
<evidence type="ECO:0000256" key="15">
    <source>
        <dbReference type="PIRNR" id="PIRNR000167"/>
    </source>
</evidence>
<evidence type="ECO:0000256" key="14">
    <source>
        <dbReference type="ARBA" id="ARBA00048321"/>
    </source>
</evidence>
<evidence type="ECO:0000256" key="16">
    <source>
        <dbReference type="PIRSR" id="PIRSR000167-1"/>
    </source>
</evidence>
<comment type="catalytic activity">
    <reaction evidence="14 15">
        <text>coproporphyrinogen III + 2 S-adenosyl-L-methionine = protoporphyrinogen IX + 2 5'-deoxyadenosine + 2 L-methionine + 2 CO2</text>
        <dbReference type="Rhea" id="RHEA:15425"/>
        <dbReference type="ChEBI" id="CHEBI:16526"/>
        <dbReference type="ChEBI" id="CHEBI:17319"/>
        <dbReference type="ChEBI" id="CHEBI:57307"/>
        <dbReference type="ChEBI" id="CHEBI:57309"/>
        <dbReference type="ChEBI" id="CHEBI:57844"/>
        <dbReference type="ChEBI" id="CHEBI:59789"/>
        <dbReference type="EC" id="1.3.98.3"/>
    </reaction>
</comment>
<dbReference type="SFLD" id="SFLDG01082">
    <property type="entry name" value="B12-binding_domain_containing"/>
    <property type="match status" value="1"/>
</dbReference>
<evidence type="ECO:0000256" key="17">
    <source>
        <dbReference type="PIRSR" id="PIRSR000167-2"/>
    </source>
</evidence>
<comment type="subunit">
    <text evidence="4">Monomer.</text>
</comment>
<feature type="binding site" evidence="16">
    <location>
        <position position="50"/>
    </location>
    <ligand>
        <name>S-adenosyl-L-methionine</name>
        <dbReference type="ChEBI" id="CHEBI:59789"/>
        <label>1</label>
    </ligand>
</feature>
<dbReference type="UniPathway" id="UPA00251">
    <property type="reaction ID" value="UER00323"/>
</dbReference>
<protein>
    <recommendedName>
        <fullName evidence="15">Coproporphyrinogen-III oxidase</fullName>
        <ecNumber evidence="15">1.3.98.3</ecNumber>
    </recommendedName>
</protein>
<comment type="similarity">
    <text evidence="3 15">Belongs to the anaerobic coproporphyrinogen-III oxidase family.</text>
</comment>
<proteinExistence type="inferred from homology"/>
<keyword evidence="20" id="KW-1185">Reference proteome</keyword>
<dbReference type="GO" id="GO:0005737">
    <property type="term" value="C:cytoplasm"/>
    <property type="evidence" value="ECO:0007669"/>
    <property type="project" value="UniProtKB-SubCell"/>
</dbReference>
<feature type="binding site" evidence="16">
    <location>
        <position position="238"/>
    </location>
    <ligand>
        <name>S-adenosyl-L-methionine</name>
        <dbReference type="ChEBI" id="CHEBI:59789"/>
        <label>2</label>
    </ligand>
</feature>
<keyword evidence="10 15" id="KW-0408">Iron</keyword>
<gene>
    <name evidence="19" type="primary">hemN</name>
    <name evidence="19" type="ORF">ICI42_19895</name>
</gene>
<keyword evidence="12 15" id="KW-0627">Porphyrin biosynthesis</keyword>
<feature type="binding site" evidence="16">
    <location>
        <position position="324"/>
    </location>
    <ligand>
        <name>S-adenosyl-L-methionine</name>
        <dbReference type="ChEBI" id="CHEBI:59789"/>
        <label>1</label>
    </ligand>
</feature>
<dbReference type="InterPro" id="IPR023404">
    <property type="entry name" value="rSAM_horseshoe"/>
</dbReference>
<reference evidence="19" key="1">
    <citation type="submission" date="2020-09" db="EMBL/GenBank/DDBJ databases">
        <title>Genome seq and assembly of Tianweitania sp.</title>
        <authorList>
            <person name="Chhetri G."/>
        </authorList>
    </citation>
    <scope>NUCLEOTIDE SEQUENCE</scope>
    <source>
        <strain evidence="19">Rool2</strain>
    </source>
</reference>
<dbReference type="InterPro" id="IPR034505">
    <property type="entry name" value="Coproporphyrinogen-III_oxidase"/>
</dbReference>
<dbReference type="GO" id="GO:0051539">
    <property type="term" value="F:4 iron, 4 sulfur cluster binding"/>
    <property type="evidence" value="ECO:0007669"/>
    <property type="project" value="UniProtKB-KW"/>
</dbReference>
<evidence type="ECO:0000256" key="13">
    <source>
        <dbReference type="ARBA" id="ARBA00024295"/>
    </source>
</evidence>
<comment type="caution">
    <text evidence="19">The sequence shown here is derived from an EMBL/GenBank/DDBJ whole genome shotgun (WGS) entry which is preliminary data.</text>
</comment>
<dbReference type="EMBL" id="JACVVX010000008">
    <property type="protein sequence ID" value="MBD0416917.1"/>
    <property type="molecule type" value="Genomic_DNA"/>
</dbReference>
<dbReference type="PANTHER" id="PTHR13932">
    <property type="entry name" value="COPROPORPHYRINIGEN III OXIDASE"/>
    <property type="match status" value="1"/>
</dbReference>
<feature type="binding site" evidence="17">
    <location>
        <position position="60"/>
    </location>
    <ligand>
        <name>[4Fe-4S] cluster</name>
        <dbReference type="ChEBI" id="CHEBI:49883"/>
        <note>4Fe-4S-S-AdoMet</note>
    </ligand>
</feature>
<dbReference type="NCBIfam" id="TIGR00538">
    <property type="entry name" value="hemN"/>
    <property type="match status" value="1"/>
</dbReference>